<name>A0A2Z7B3K7_9LAMI</name>
<evidence type="ECO:0000313" key="5">
    <source>
        <dbReference type="Proteomes" id="UP000250235"/>
    </source>
</evidence>
<reference evidence="4 5" key="1">
    <citation type="journal article" date="2015" name="Proc. Natl. Acad. Sci. U.S.A.">
        <title>The resurrection genome of Boea hygrometrica: A blueprint for survival of dehydration.</title>
        <authorList>
            <person name="Xiao L."/>
            <person name="Yang G."/>
            <person name="Zhang L."/>
            <person name="Yang X."/>
            <person name="Zhao S."/>
            <person name="Ji Z."/>
            <person name="Zhou Q."/>
            <person name="Hu M."/>
            <person name="Wang Y."/>
            <person name="Chen M."/>
            <person name="Xu Y."/>
            <person name="Jin H."/>
            <person name="Xiao X."/>
            <person name="Hu G."/>
            <person name="Bao F."/>
            <person name="Hu Y."/>
            <person name="Wan P."/>
            <person name="Li L."/>
            <person name="Deng X."/>
            <person name="Kuang T."/>
            <person name="Xiang C."/>
            <person name="Zhu J.K."/>
            <person name="Oliver M.J."/>
            <person name="He Y."/>
        </authorList>
    </citation>
    <scope>NUCLEOTIDE SEQUENCE [LARGE SCALE GENOMIC DNA]</scope>
    <source>
        <strain evidence="5">cv. XS01</strain>
    </source>
</reference>
<keyword evidence="5" id="KW-1185">Reference proteome</keyword>
<feature type="region of interest" description="Disordered" evidence="2">
    <location>
        <begin position="33"/>
        <end position="76"/>
    </location>
</feature>
<feature type="compositionally biased region" description="Polar residues" evidence="2">
    <location>
        <begin position="33"/>
        <end position="44"/>
    </location>
</feature>
<evidence type="ECO:0000259" key="3">
    <source>
        <dbReference type="PROSITE" id="PS50158"/>
    </source>
</evidence>
<evidence type="ECO:0000256" key="1">
    <source>
        <dbReference type="PROSITE-ProRule" id="PRU00047"/>
    </source>
</evidence>
<evidence type="ECO:0000256" key="2">
    <source>
        <dbReference type="SAM" id="MobiDB-lite"/>
    </source>
</evidence>
<gene>
    <name evidence="4" type="ORF">F511_02154</name>
</gene>
<dbReference type="InterPro" id="IPR001878">
    <property type="entry name" value="Znf_CCHC"/>
</dbReference>
<keyword evidence="1" id="KW-0863">Zinc-finger</keyword>
<dbReference type="GO" id="GO:0008270">
    <property type="term" value="F:zinc ion binding"/>
    <property type="evidence" value="ECO:0007669"/>
    <property type="project" value="UniProtKB-KW"/>
</dbReference>
<evidence type="ECO:0000313" key="4">
    <source>
        <dbReference type="EMBL" id="KZV28068.1"/>
    </source>
</evidence>
<feature type="compositionally biased region" description="Low complexity" evidence="2">
    <location>
        <begin position="116"/>
        <end position="134"/>
    </location>
</feature>
<feature type="domain" description="CCHC-type" evidence="3">
    <location>
        <begin position="97"/>
        <end position="111"/>
    </location>
</feature>
<feature type="region of interest" description="Disordered" evidence="2">
    <location>
        <begin position="116"/>
        <end position="164"/>
    </location>
</feature>
<protein>
    <recommendedName>
        <fullName evidence="3">CCHC-type domain-containing protein</fullName>
    </recommendedName>
</protein>
<dbReference type="AlphaFoldDB" id="A0A2Z7B3K7"/>
<proteinExistence type="predicted"/>
<feature type="compositionally biased region" description="Basic residues" evidence="2">
    <location>
        <begin position="45"/>
        <end position="58"/>
    </location>
</feature>
<sequence>MVLPGSPATYATCSGSAVDGALFSTGANVSQYFQSPQGSQQSNRQRFKPRAKQFKKKAYSSSSGSVSSGGSSSGGAFCGQCEGKHETSQCRGVRGLCHICGQPGHFSRACPLMGGQSLGQSQQGSAGGSSQRQQPFVLSQRSGFQPREPSRFGVPSRRQFPGPQ</sequence>
<keyword evidence="1" id="KW-0479">Metal-binding</keyword>
<organism evidence="4 5">
    <name type="scientific">Dorcoceras hygrometricum</name>
    <dbReference type="NCBI Taxonomy" id="472368"/>
    <lineage>
        <taxon>Eukaryota</taxon>
        <taxon>Viridiplantae</taxon>
        <taxon>Streptophyta</taxon>
        <taxon>Embryophyta</taxon>
        <taxon>Tracheophyta</taxon>
        <taxon>Spermatophyta</taxon>
        <taxon>Magnoliopsida</taxon>
        <taxon>eudicotyledons</taxon>
        <taxon>Gunneridae</taxon>
        <taxon>Pentapetalae</taxon>
        <taxon>asterids</taxon>
        <taxon>lamiids</taxon>
        <taxon>Lamiales</taxon>
        <taxon>Gesneriaceae</taxon>
        <taxon>Didymocarpoideae</taxon>
        <taxon>Trichosporeae</taxon>
        <taxon>Loxocarpinae</taxon>
        <taxon>Dorcoceras</taxon>
    </lineage>
</organism>
<dbReference type="Proteomes" id="UP000250235">
    <property type="component" value="Unassembled WGS sequence"/>
</dbReference>
<dbReference type="PROSITE" id="PS50158">
    <property type="entry name" value="ZF_CCHC"/>
    <property type="match status" value="1"/>
</dbReference>
<dbReference type="EMBL" id="KV010189">
    <property type="protein sequence ID" value="KZV28068.1"/>
    <property type="molecule type" value="Genomic_DNA"/>
</dbReference>
<dbReference type="OrthoDB" id="786614at2759"/>
<feature type="compositionally biased region" description="Low complexity" evidence="2">
    <location>
        <begin position="60"/>
        <end position="70"/>
    </location>
</feature>
<dbReference type="SMART" id="SM00343">
    <property type="entry name" value="ZnF_C2HC"/>
    <property type="match status" value="1"/>
</dbReference>
<dbReference type="Gene3D" id="4.10.60.10">
    <property type="entry name" value="Zinc finger, CCHC-type"/>
    <property type="match status" value="1"/>
</dbReference>
<accession>A0A2Z7B3K7</accession>
<keyword evidence="1" id="KW-0862">Zinc</keyword>
<dbReference type="GO" id="GO:0003676">
    <property type="term" value="F:nucleic acid binding"/>
    <property type="evidence" value="ECO:0007669"/>
    <property type="project" value="InterPro"/>
</dbReference>
<dbReference type="Pfam" id="PF00098">
    <property type="entry name" value="zf-CCHC"/>
    <property type="match status" value="1"/>
</dbReference>